<dbReference type="AlphaFoldDB" id="A0A060RB45"/>
<dbReference type="Proteomes" id="UP000027616">
    <property type="component" value="Chromosome I"/>
</dbReference>
<comment type="function">
    <text evidence="9">Converts cobyric acid to cobinamide by the addition of aminopropanol on the F carboxylic group.</text>
</comment>
<keyword evidence="5 9" id="KW-0169">Cobalamin biosynthesis</keyword>
<keyword evidence="4 9" id="KW-1003">Cell membrane</keyword>
<dbReference type="STRING" id="1433126.BN938_2755"/>
<dbReference type="GO" id="GO:0005886">
    <property type="term" value="C:plasma membrane"/>
    <property type="evidence" value="ECO:0007669"/>
    <property type="project" value="UniProtKB-SubCell"/>
</dbReference>
<keyword evidence="6 9" id="KW-0812">Transmembrane</keyword>
<dbReference type="GO" id="GO:0015420">
    <property type="term" value="F:ABC-type vitamin B12 transporter activity"/>
    <property type="evidence" value="ECO:0007669"/>
    <property type="project" value="UniProtKB-UniRule"/>
</dbReference>
<comment type="subcellular location">
    <subcellularLocation>
        <location evidence="1 9">Cell membrane</location>
        <topology evidence="1 9">Multi-pass membrane protein</topology>
    </subcellularLocation>
</comment>
<dbReference type="GO" id="GO:0009236">
    <property type="term" value="P:cobalamin biosynthetic process"/>
    <property type="evidence" value="ECO:0007669"/>
    <property type="project" value="UniProtKB-UniRule"/>
</dbReference>
<evidence type="ECO:0000256" key="3">
    <source>
        <dbReference type="ARBA" id="ARBA00006263"/>
    </source>
</evidence>
<dbReference type="HAMAP" id="MF_00024">
    <property type="entry name" value="CobD_CbiB"/>
    <property type="match status" value="1"/>
</dbReference>
<name>A0A060RB45_9BACT</name>
<evidence type="ECO:0000256" key="1">
    <source>
        <dbReference type="ARBA" id="ARBA00004651"/>
    </source>
</evidence>
<protein>
    <recommendedName>
        <fullName evidence="9">Cobalamin biosynthesis protein CobD</fullName>
    </recommendedName>
</protein>
<feature type="transmembrane region" description="Helical" evidence="9">
    <location>
        <begin position="281"/>
        <end position="306"/>
    </location>
</feature>
<dbReference type="GO" id="GO:0016874">
    <property type="term" value="F:ligase activity"/>
    <property type="evidence" value="ECO:0007669"/>
    <property type="project" value="UniProtKB-KW"/>
</dbReference>
<reference evidence="10 11" key="1">
    <citation type="journal article" date="2015" name="Genome Announc.">
        <title>Complete Genome Sequence of the Novel Leech Symbiont Mucinivorans hirudinis M3T.</title>
        <authorList>
            <person name="Nelson M.C."/>
            <person name="Bomar L."/>
            <person name="Graf J."/>
        </authorList>
    </citation>
    <scope>NUCLEOTIDE SEQUENCE [LARGE SCALE GENOMIC DNA]</scope>
    <source>
        <strain evidence="11">M3</strain>
    </source>
</reference>
<evidence type="ECO:0000256" key="7">
    <source>
        <dbReference type="ARBA" id="ARBA00022989"/>
    </source>
</evidence>
<evidence type="ECO:0000256" key="6">
    <source>
        <dbReference type="ARBA" id="ARBA00022692"/>
    </source>
</evidence>
<dbReference type="OrthoDB" id="9811967at2"/>
<dbReference type="NCBIfam" id="TIGR00380">
    <property type="entry name" value="cobal_cbiB"/>
    <property type="match status" value="1"/>
</dbReference>
<comment type="similarity">
    <text evidence="3 9">Belongs to the CobD/CbiB family.</text>
</comment>
<evidence type="ECO:0000256" key="8">
    <source>
        <dbReference type="ARBA" id="ARBA00023136"/>
    </source>
</evidence>
<evidence type="ECO:0000256" key="5">
    <source>
        <dbReference type="ARBA" id="ARBA00022573"/>
    </source>
</evidence>
<dbReference type="KEGG" id="rbc:BN938_2755"/>
<keyword evidence="11" id="KW-1185">Reference proteome</keyword>
<evidence type="ECO:0000313" key="11">
    <source>
        <dbReference type="Proteomes" id="UP000027616"/>
    </source>
</evidence>
<dbReference type="PANTHER" id="PTHR34308:SF1">
    <property type="entry name" value="COBALAMIN BIOSYNTHESIS PROTEIN CBIB"/>
    <property type="match status" value="1"/>
</dbReference>
<dbReference type="EMBL" id="HG934468">
    <property type="protein sequence ID" value="CDN32822.1"/>
    <property type="molecule type" value="Genomic_DNA"/>
</dbReference>
<dbReference type="eggNOG" id="COG1270">
    <property type="taxonomic scope" value="Bacteria"/>
</dbReference>
<dbReference type="InterPro" id="IPR004485">
    <property type="entry name" value="Cobalamin_biosynth_CobD/CbiB"/>
</dbReference>
<keyword evidence="7 9" id="KW-1133">Transmembrane helix</keyword>
<sequence length="307" mass="33709">MTEIAIILIGFTADTLLGDPRLLPHPIRLFGRAISLMEQSLNRGESRRLKGATMWFVLVVSTLLLFAFAERLAAPHPTAYILFSSLFFFYGLANSSLIREVWRVETIVRRGDITRSRLQLATIVGRDTQHLSTTQIRTALVETLAENLSDGVIAPLFFYGLGGIPAMMAYKMVNTLDSMVGYKSDRFREFGYFSARMDDVANFIPARLTAVLMAAVALSGRALTFIFKYGNSHSSPNAGYPEAAIAGILNCRLGGDNLYGGVEVHKPFIGERAREILHKDIITAAAVNMAVATVAVAILVLSKVWFG</sequence>
<feature type="transmembrane region" description="Helical" evidence="9">
    <location>
        <begin position="52"/>
        <end position="69"/>
    </location>
</feature>
<feature type="transmembrane region" description="Helical" evidence="9">
    <location>
        <begin position="75"/>
        <end position="93"/>
    </location>
</feature>
<comment type="pathway">
    <text evidence="2 9">Cofactor biosynthesis; adenosylcobalamin biosynthesis.</text>
</comment>
<accession>A0A060RB45</accession>
<proteinExistence type="inferred from homology"/>
<evidence type="ECO:0000256" key="2">
    <source>
        <dbReference type="ARBA" id="ARBA00004953"/>
    </source>
</evidence>
<keyword evidence="8 9" id="KW-0472">Membrane</keyword>
<evidence type="ECO:0000256" key="4">
    <source>
        <dbReference type="ARBA" id="ARBA00022475"/>
    </source>
</evidence>
<dbReference type="HOGENOM" id="CLU_054212_0_0_10"/>
<dbReference type="UniPathway" id="UPA00148"/>
<dbReference type="GO" id="GO:0048472">
    <property type="term" value="F:threonine-phosphate decarboxylase activity"/>
    <property type="evidence" value="ECO:0007669"/>
    <property type="project" value="InterPro"/>
</dbReference>
<dbReference type="Pfam" id="PF03186">
    <property type="entry name" value="CobD_Cbib"/>
    <property type="match status" value="1"/>
</dbReference>
<gene>
    <name evidence="9" type="primary">cobD</name>
    <name evidence="10" type="ORF">BN938_2755</name>
</gene>
<feature type="transmembrane region" description="Helical" evidence="9">
    <location>
        <begin position="204"/>
        <end position="227"/>
    </location>
</feature>
<feature type="transmembrane region" description="Helical" evidence="9">
    <location>
        <begin position="152"/>
        <end position="170"/>
    </location>
</feature>
<organism evidence="10 11">
    <name type="scientific">Mucinivorans hirudinis</name>
    <dbReference type="NCBI Taxonomy" id="1433126"/>
    <lineage>
        <taxon>Bacteria</taxon>
        <taxon>Pseudomonadati</taxon>
        <taxon>Bacteroidota</taxon>
        <taxon>Bacteroidia</taxon>
        <taxon>Bacteroidales</taxon>
        <taxon>Rikenellaceae</taxon>
        <taxon>Mucinivorans</taxon>
    </lineage>
</organism>
<evidence type="ECO:0000313" key="10">
    <source>
        <dbReference type="EMBL" id="CDN32822.1"/>
    </source>
</evidence>
<keyword evidence="10" id="KW-0436">Ligase</keyword>
<evidence type="ECO:0000256" key="9">
    <source>
        <dbReference type="HAMAP-Rule" id="MF_00024"/>
    </source>
</evidence>
<dbReference type="PANTHER" id="PTHR34308">
    <property type="entry name" value="COBALAMIN BIOSYNTHESIS PROTEIN CBIB"/>
    <property type="match status" value="1"/>
</dbReference>
<dbReference type="PATRIC" id="fig|1433126.3.peg.2726"/>